<protein>
    <recommendedName>
        <fullName evidence="12">Nickel import system permease protein NikB</fullName>
    </recommendedName>
</protein>
<evidence type="ECO:0000256" key="3">
    <source>
        <dbReference type="ARBA" id="ARBA00022475"/>
    </source>
</evidence>
<evidence type="ECO:0000256" key="6">
    <source>
        <dbReference type="ARBA" id="ARBA00022989"/>
    </source>
</evidence>
<keyword evidence="2 13" id="KW-0813">Transport</keyword>
<feature type="transmembrane region" description="Helical" evidence="13">
    <location>
        <begin position="137"/>
        <end position="164"/>
    </location>
</feature>
<evidence type="ECO:0000256" key="9">
    <source>
        <dbReference type="ARBA" id="ARBA00023136"/>
    </source>
</evidence>
<dbReference type="SUPFAM" id="SSF161098">
    <property type="entry name" value="MetI-like"/>
    <property type="match status" value="1"/>
</dbReference>
<evidence type="ECO:0000256" key="4">
    <source>
        <dbReference type="ARBA" id="ARBA00022596"/>
    </source>
</evidence>
<dbReference type="STRING" id="768710.DesyoDRAFT_4093"/>
<evidence type="ECO:0000256" key="8">
    <source>
        <dbReference type="ARBA" id="ARBA00023112"/>
    </source>
</evidence>
<feature type="transmembrane region" description="Helical" evidence="13">
    <location>
        <begin position="102"/>
        <end position="125"/>
    </location>
</feature>
<evidence type="ECO:0000313" key="16">
    <source>
        <dbReference type="Proteomes" id="UP000005104"/>
    </source>
</evidence>
<evidence type="ECO:0000256" key="1">
    <source>
        <dbReference type="ARBA" id="ARBA00004651"/>
    </source>
</evidence>
<dbReference type="PANTHER" id="PTHR43163">
    <property type="entry name" value="DIPEPTIDE TRANSPORT SYSTEM PERMEASE PROTEIN DPPB-RELATED"/>
    <property type="match status" value="1"/>
</dbReference>
<keyword evidence="4" id="KW-0533">Nickel</keyword>
<dbReference type="Proteomes" id="UP000005104">
    <property type="component" value="Chromosome"/>
</dbReference>
<dbReference type="eggNOG" id="COG0601">
    <property type="taxonomic scope" value="Bacteria"/>
</dbReference>
<dbReference type="InterPro" id="IPR045621">
    <property type="entry name" value="BPD_transp_1_N"/>
</dbReference>
<sequence length="317" mass="35008">MFSFFIRKLGMILTILVGITFLSFGMIYLSPSDPAEIKLNRTGVTPTRELLDLTRQEMGLNRPLIVQYGSWLINLAQGEMGTSLRTNKPVVSELKKALPKTLALTLLSMTLVLAVSIPVGVLCAKYRDSIFDNLLRFITYLFASIPAFVLALLFLYVLCVQLGWFTVISAPGAKGIIMPALVLALTLSAWYIRQVRVIVLEELGKDYIVGARARGVPEGHIMFGHVLYNSLLPILTLVGISFAGLLGGTTIVETIFSWPGLGKLAMDSISARDYPVIQGYVVWMAMMFLLVNFMVDLSYGLIDPRVRKQGGKEHDQG</sequence>
<evidence type="ECO:0000256" key="10">
    <source>
        <dbReference type="ARBA" id="ARBA00024202"/>
    </source>
</evidence>
<feature type="transmembrane region" description="Helical" evidence="13">
    <location>
        <begin position="12"/>
        <end position="30"/>
    </location>
</feature>
<evidence type="ECO:0000256" key="11">
    <source>
        <dbReference type="ARBA" id="ARBA00038669"/>
    </source>
</evidence>
<proteinExistence type="inferred from homology"/>
<name>H5Y649_9FIRM</name>
<dbReference type="InterPro" id="IPR035906">
    <property type="entry name" value="MetI-like_sf"/>
</dbReference>
<evidence type="ECO:0000256" key="7">
    <source>
        <dbReference type="ARBA" id="ARBA00023065"/>
    </source>
</evidence>
<dbReference type="InterPro" id="IPR050045">
    <property type="entry name" value="Opp2B"/>
</dbReference>
<evidence type="ECO:0000256" key="5">
    <source>
        <dbReference type="ARBA" id="ARBA00022692"/>
    </source>
</evidence>
<evidence type="ECO:0000259" key="14">
    <source>
        <dbReference type="PROSITE" id="PS50928"/>
    </source>
</evidence>
<dbReference type="PROSITE" id="PS50928">
    <property type="entry name" value="ABC_TM1"/>
    <property type="match status" value="1"/>
</dbReference>
<gene>
    <name evidence="15" type="ORF">DesyoDRAFT_4093</name>
</gene>
<keyword evidence="5 13" id="KW-0812">Transmembrane</keyword>
<evidence type="ECO:0000313" key="15">
    <source>
        <dbReference type="EMBL" id="EHQ91059.1"/>
    </source>
</evidence>
<comment type="subcellular location">
    <subcellularLocation>
        <location evidence="1 13">Cell membrane</location>
        <topology evidence="1 13">Multi-pass membrane protein</topology>
    </subcellularLocation>
</comment>
<dbReference type="AlphaFoldDB" id="H5Y649"/>
<dbReference type="GO" id="GO:0015099">
    <property type="term" value="F:nickel cation transmembrane transporter activity"/>
    <property type="evidence" value="ECO:0007669"/>
    <property type="project" value="InterPro"/>
</dbReference>
<feature type="transmembrane region" description="Helical" evidence="13">
    <location>
        <begin position="280"/>
        <end position="302"/>
    </location>
</feature>
<dbReference type="HOGENOM" id="CLU_036879_0_2_9"/>
<dbReference type="PANTHER" id="PTHR43163:SF6">
    <property type="entry name" value="DIPEPTIDE TRANSPORT SYSTEM PERMEASE PROTEIN DPPB-RELATED"/>
    <property type="match status" value="1"/>
</dbReference>
<keyword evidence="8" id="KW-0921">Nickel transport</keyword>
<keyword evidence="16" id="KW-1185">Reference proteome</keyword>
<comment type="subunit">
    <text evidence="11">The complex is composed of two ATP-binding proteins (NikD and NikE), two transmembrane proteins (NikB and NikC) and a solute-binding protein (NikA).</text>
</comment>
<dbReference type="Pfam" id="PF19300">
    <property type="entry name" value="BPD_transp_1_N"/>
    <property type="match status" value="1"/>
</dbReference>
<keyword evidence="3" id="KW-1003">Cell membrane</keyword>
<dbReference type="EMBL" id="CM001441">
    <property type="protein sequence ID" value="EHQ91059.1"/>
    <property type="molecule type" value="Genomic_DNA"/>
</dbReference>
<organism evidence="15 16">
    <name type="scientific">Desulfosporosinus youngiae DSM 17734</name>
    <dbReference type="NCBI Taxonomy" id="768710"/>
    <lineage>
        <taxon>Bacteria</taxon>
        <taxon>Bacillati</taxon>
        <taxon>Bacillota</taxon>
        <taxon>Clostridia</taxon>
        <taxon>Eubacteriales</taxon>
        <taxon>Desulfitobacteriaceae</taxon>
        <taxon>Desulfosporosinus</taxon>
    </lineage>
</organism>
<evidence type="ECO:0000256" key="13">
    <source>
        <dbReference type="RuleBase" id="RU363032"/>
    </source>
</evidence>
<feature type="domain" description="ABC transmembrane type-1" evidence="14">
    <location>
        <begin position="98"/>
        <end position="299"/>
    </location>
</feature>
<evidence type="ECO:0000256" key="2">
    <source>
        <dbReference type="ARBA" id="ARBA00022448"/>
    </source>
</evidence>
<feature type="transmembrane region" description="Helical" evidence="13">
    <location>
        <begin position="231"/>
        <end position="260"/>
    </location>
</feature>
<dbReference type="CDD" id="cd06261">
    <property type="entry name" value="TM_PBP2"/>
    <property type="match status" value="1"/>
</dbReference>
<keyword evidence="9 13" id="KW-0472">Membrane</keyword>
<reference evidence="15 16" key="1">
    <citation type="submission" date="2011-11" db="EMBL/GenBank/DDBJ databases">
        <title>The Noncontiguous Finished genome of Desulfosporosinus youngiae DSM 17734.</title>
        <authorList>
            <consortium name="US DOE Joint Genome Institute (JGI-PGF)"/>
            <person name="Lucas S."/>
            <person name="Han J."/>
            <person name="Lapidus A."/>
            <person name="Cheng J.-F."/>
            <person name="Goodwin L."/>
            <person name="Pitluck S."/>
            <person name="Peters L."/>
            <person name="Ovchinnikova G."/>
            <person name="Lu M."/>
            <person name="Land M.L."/>
            <person name="Hauser L."/>
            <person name="Pester M."/>
            <person name="Spring S."/>
            <person name="Ollivier B."/>
            <person name="Rattei T."/>
            <person name="Klenk H.-P."/>
            <person name="Wagner M."/>
            <person name="Loy A."/>
            <person name="Woyke T.J."/>
        </authorList>
    </citation>
    <scope>NUCLEOTIDE SEQUENCE [LARGE SCALE GENOMIC DNA]</scope>
    <source>
        <strain evidence="15 16">DSM 17734</strain>
    </source>
</reference>
<keyword evidence="7" id="KW-0406">Ion transport</keyword>
<dbReference type="GO" id="GO:0005886">
    <property type="term" value="C:plasma membrane"/>
    <property type="evidence" value="ECO:0007669"/>
    <property type="project" value="UniProtKB-SubCell"/>
</dbReference>
<keyword evidence="6 13" id="KW-1133">Transmembrane helix</keyword>
<dbReference type="Gene3D" id="1.10.3720.10">
    <property type="entry name" value="MetI-like"/>
    <property type="match status" value="1"/>
</dbReference>
<dbReference type="NCBIfam" id="NF045470">
    <property type="entry name" value="Opp2B"/>
    <property type="match status" value="1"/>
</dbReference>
<accession>H5Y649</accession>
<comment type="similarity">
    <text evidence="10">Belongs to the binding-protein-dependent transport system permease family. OppBC subfamily.</text>
</comment>
<evidence type="ECO:0000256" key="12">
    <source>
        <dbReference type="ARBA" id="ARBA00044774"/>
    </source>
</evidence>
<dbReference type="Pfam" id="PF00528">
    <property type="entry name" value="BPD_transp_1"/>
    <property type="match status" value="1"/>
</dbReference>
<dbReference type="InterPro" id="IPR000515">
    <property type="entry name" value="MetI-like"/>
</dbReference>
<dbReference type="RefSeq" id="WP_007785776.1">
    <property type="nucleotide sequence ID" value="NZ_CM001441.1"/>
</dbReference>